<dbReference type="SUPFAM" id="SSF160104">
    <property type="entry name" value="Acetoacetate decarboxylase-like"/>
    <property type="match status" value="1"/>
</dbReference>
<dbReference type="Pfam" id="PF06314">
    <property type="entry name" value="ADC"/>
    <property type="match status" value="1"/>
</dbReference>
<name>A0A6J4QV54_9ACTN</name>
<evidence type="ECO:0000313" key="2">
    <source>
        <dbReference type="EMBL" id="CAA9455931.1"/>
    </source>
</evidence>
<evidence type="ECO:0000256" key="1">
    <source>
        <dbReference type="SAM" id="MobiDB-lite"/>
    </source>
</evidence>
<dbReference type="AlphaFoldDB" id="A0A6J4QV54"/>
<dbReference type="Gene3D" id="2.40.400.10">
    <property type="entry name" value="Acetoacetate decarboxylase-like"/>
    <property type="match status" value="1"/>
</dbReference>
<feature type="region of interest" description="Disordered" evidence="1">
    <location>
        <begin position="282"/>
        <end position="305"/>
    </location>
</feature>
<accession>A0A6J4QV54</accession>
<reference evidence="2" key="1">
    <citation type="submission" date="2020-02" db="EMBL/GenBank/DDBJ databases">
        <authorList>
            <person name="Meier V. D."/>
        </authorList>
    </citation>
    <scope>NUCLEOTIDE SEQUENCE</scope>
    <source>
        <strain evidence="2">AVDCRST_MAG02</strain>
    </source>
</reference>
<dbReference type="EMBL" id="CADCVH010000051">
    <property type="protein sequence ID" value="CAA9455931.1"/>
    <property type="molecule type" value="Genomic_DNA"/>
</dbReference>
<sequence length="305" mass="33702">MKIPERLRRQAGRYALVDGIPYQLPVDSRNSPALVAAFPINAEKAKRLLPGNELHPVRVFGKGVLLLTVVNYQSTDIGRYVEYITVIACTHGPKPAPGLLPLVFRRYYGLGGYVFDMPVSTEISVKGGKGIWGTPKVQANLDFHVTESTVTSQYDLDGMLAMRVEMQRPKKVWLPVSISASAYSQFRGLLIKAYSYVGGKAGFSVLNRGACRLYIGDHPRVRPLKELEIEPRPFFTAFLPSASAVLDDHFENWFLTYDEPPSTPPEGLESVVDLGLDRGWLNPPSASLPGADKDRERMAPNRSGG</sequence>
<evidence type="ECO:0008006" key="3">
    <source>
        <dbReference type="Google" id="ProtNLM"/>
    </source>
</evidence>
<proteinExistence type="predicted"/>
<organism evidence="2">
    <name type="scientific">uncultured Rubrobacteraceae bacterium</name>
    <dbReference type="NCBI Taxonomy" id="349277"/>
    <lineage>
        <taxon>Bacteria</taxon>
        <taxon>Bacillati</taxon>
        <taxon>Actinomycetota</taxon>
        <taxon>Rubrobacteria</taxon>
        <taxon>Rubrobacterales</taxon>
        <taxon>Rubrobacteraceae</taxon>
        <taxon>environmental samples</taxon>
    </lineage>
</organism>
<dbReference type="InterPro" id="IPR023375">
    <property type="entry name" value="ADC_dom_sf"/>
</dbReference>
<gene>
    <name evidence="2" type="ORF">AVDCRST_MAG02-1627</name>
</gene>
<dbReference type="InterPro" id="IPR010451">
    <property type="entry name" value="Acetoacetate_decarboxylase"/>
</dbReference>
<protein>
    <recommendedName>
        <fullName evidence="3">Acetoacetate decarboxylase</fullName>
    </recommendedName>
</protein>
<dbReference type="GO" id="GO:0016829">
    <property type="term" value="F:lyase activity"/>
    <property type="evidence" value="ECO:0007669"/>
    <property type="project" value="InterPro"/>
</dbReference>